<name>A0ABU8XQ73_9PROT</name>
<evidence type="ECO:0000313" key="4">
    <source>
        <dbReference type="Proteomes" id="UP001375743"/>
    </source>
</evidence>
<evidence type="ECO:0000256" key="1">
    <source>
        <dbReference type="SAM" id="MobiDB-lite"/>
    </source>
</evidence>
<feature type="region of interest" description="Disordered" evidence="1">
    <location>
        <begin position="162"/>
        <end position="183"/>
    </location>
</feature>
<feature type="signal peptide" evidence="2">
    <location>
        <begin position="1"/>
        <end position="25"/>
    </location>
</feature>
<reference evidence="3 4" key="1">
    <citation type="submission" date="2024-01" db="EMBL/GenBank/DDBJ databases">
        <title>Multi-omics insights into the function and evolution of sodium benzoate biodegradation pathways in Benzoatithermus flavus gen. nov., sp. nov. from hot spring.</title>
        <authorList>
            <person name="Hu C.-J."/>
            <person name="Li W.-J."/>
        </authorList>
    </citation>
    <scope>NUCLEOTIDE SEQUENCE [LARGE SCALE GENOMIC DNA]</scope>
    <source>
        <strain evidence="3 4">SYSU G07066</strain>
    </source>
</reference>
<dbReference type="RefSeq" id="WP_418159204.1">
    <property type="nucleotide sequence ID" value="NZ_JBBLZC010000007.1"/>
</dbReference>
<accession>A0ABU8XQ73</accession>
<evidence type="ECO:0000313" key="3">
    <source>
        <dbReference type="EMBL" id="MEK0083361.1"/>
    </source>
</evidence>
<comment type="caution">
    <text evidence="3">The sequence shown here is derived from an EMBL/GenBank/DDBJ whole genome shotgun (WGS) entry which is preliminary data.</text>
</comment>
<dbReference type="Proteomes" id="UP001375743">
    <property type="component" value="Unassembled WGS sequence"/>
</dbReference>
<keyword evidence="2" id="KW-0732">Signal</keyword>
<dbReference type="EMBL" id="JBBLZC010000007">
    <property type="protein sequence ID" value="MEK0083361.1"/>
    <property type="molecule type" value="Genomic_DNA"/>
</dbReference>
<dbReference type="PROSITE" id="PS51257">
    <property type="entry name" value="PROKAR_LIPOPROTEIN"/>
    <property type="match status" value="1"/>
</dbReference>
<feature type="chain" id="PRO_5045845479" description="Lipoprotein" evidence="2">
    <location>
        <begin position="26"/>
        <end position="183"/>
    </location>
</feature>
<proteinExistence type="predicted"/>
<organism evidence="3 4">
    <name type="scientific">Benzoatithermus flavus</name>
    <dbReference type="NCBI Taxonomy" id="3108223"/>
    <lineage>
        <taxon>Bacteria</taxon>
        <taxon>Pseudomonadati</taxon>
        <taxon>Pseudomonadota</taxon>
        <taxon>Alphaproteobacteria</taxon>
        <taxon>Geminicoccales</taxon>
        <taxon>Geminicoccaceae</taxon>
        <taxon>Benzoatithermus</taxon>
    </lineage>
</organism>
<keyword evidence="4" id="KW-1185">Reference proteome</keyword>
<sequence length="183" mass="18714">MRGVAALGMGALALLAACAGGSARAPQPQAVAAVSPATPPQRPDWSRNLGQLLPGIRACLAGSGGRPVGVTKAWPIGQNLTGVRVLDQSGDRLDCVAVADGRKVLLTEKVRANSRLAGERNPLYTPATAQRPASGPCLERVPARDAAGTEVGWLTYETCRTPGEIGPSAGIGLPRSSRPPPQG</sequence>
<evidence type="ECO:0008006" key="5">
    <source>
        <dbReference type="Google" id="ProtNLM"/>
    </source>
</evidence>
<protein>
    <recommendedName>
        <fullName evidence="5">Lipoprotein</fullName>
    </recommendedName>
</protein>
<gene>
    <name evidence="3" type="ORF">U1T56_09355</name>
</gene>
<evidence type="ECO:0000256" key="2">
    <source>
        <dbReference type="SAM" id="SignalP"/>
    </source>
</evidence>